<evidence type="ECO:0000313" key="4">
    <source>
        <dbReference type="EMBL" id="AFK05659.1"/>
    </source>
</evidence>
<sequence>MKKIFFALALSIILENAFAQDPNFHIYLCIGQSNMEGAARIEEQDTINIDSRFKILEALDCPQLGRKMGQWYLAKPPLCRCNTRLSPADYFGRTLLQNMSPKQSLGLVHVAVAGSKIEIFDKIKYKTYLDSSAKEKPWMINMANSYGGNPYERLIEMAKIAQKSGVIKGILLHQGESNTGDKTWPAQVKKIYDDILADLGMAPNSIPLIAGELVSAEQGGKCASHNTIIATLPQAIPKAIVVSSNGLTAAKDGLHFDSAGVREFGKRYAEALIQYSKK</sequence>
<dbReference type="RefSeq" id="WP_015031184.1">
    <property type="nucleotide sequence ID" value="NC_018749.1"/>
</dbReference>
<protein>
    <recommendedName>
        <fullName evidence="3">Sialate O-acetylesterase domain-containing protein</fullName>
    </recommendedName>
</protein>
<reference evidence="4 5" key="1">
    <citation type="submission" date="2011-07" db="EMBL/GenBank/DDBJ databases">
        <title>The complete genome of plasmid 2 of Emticicia oligotrophica DSM 17448.</title>
        <authorList>
            <consortium name="US DOE Joint Genome Institute (JGI-PGF)"/>
            <person name="Lucas S."/>
            <person name="Han J."/>
            <person name="Lapidus A."/>
            <person name="Bruce D."/>
            <person name="Goodwin L."/>
            <person name="Pitluck S."/>
            <person name="Peters L."/>
            <person name="Kyrpides N."/>
            <person name="Mavromatis K."/>
            <person name="Ivanova N."/>
            <person name="Ovchinnikova G."/>
            <person name="Teshima H."/>
            <person name="Detter J.C."/>
            <person name="Tapia R."/>
            <person name="Han C."/>
            <person name="Land M."/>
            <person name="Hauser L."/>
            <person name="Markowitz V."/>
            <person name="Cheng J.-F."/>
            <person name="Hugenholtz P."/>
            <person name="Woyke T."/>
            <person name="Wu D."/>
            <person name="Tindall B."/>
            <person name="Pomrenke H."/>
            <person name="Brambilla E."/>
            <person name="Klenk H.-P."/>
            <person name="Eisen J.A."/>
        </authorList>
    </citation>
    <scope>NUCLEOTIDE SEQUENCE [LARGE SCALE GENOMIC DNA]</scope>
    <source>
        <strain evidence="5">DSM 17448 / GPTSA100-15</strain>
        <plasmid evidence="4 5">pEMTOL02</plasmid>
    </source>
</reference>
<proteinExistence type="predicted"/>
<dbReference type="Pfam" id="PF03629">
    <property type="entry name" value="SASA"/>
    <property type="match status" value="1"/>
</dbReference>
<evidence type="ECO:0000256" key="1">
    <source>
        <dbReference type="ARBA" id="ARBA00022801"/>
    </source>
</evidence>
<evidence type="ECO:0000259" key="3">
    <source>
        <dbReference type="Pfam" id="PF03629"/>
    </source>
</evidence>
<dbReference type="Gene3D" id="3.40.50.1110">
    <property type="entry name" value="SGNH hydrolase"/>
    <property type="match status" value="1"/>
</dbReference>
<name>A0ABM5N802_EMTOG</name>
<dbReference type="EMBL" id="CP002963">
    <property type="protein sequence ID" value="AFK05659.1"/>
    <property type="molecule type" value="Genomic_DNA"/>
</dbReference>
<accession>A0ABM5N802</accession>
<keyword evidence="2" id="KW-0732">Signal</keyword>
<dbReference type="PANTHER" id="PTHR31988:SF19">
    <property type="entry name" value="9-O-ACETYL-N-ACETYLNEURAMINIC ACID DEACETYLASE-RELATED"/>
    <property type="match status" value="1"/>
</dbReference>
<keyword evidence="5" id="KW-1185">Reference proteome</keyword>
<dbReference type="Proteomes" id="UP000002875">
    <property type="component" value="Plasmid pEMTOL02"/>
</dbReference>
<evidence type="ECO:0000256" key="2">
    <source>
        <dbReference type="SAM" id="SignalP"/>
    </source>
</evidence>
<evidence type="ECO:0000313" key="5">
    <source>
        <dbReference type="Proteomes" id="UP000002875"/>
    </source>
</evidence>
<keyword evidence="4" id="KW-0614">Plasmid</keyword>
<feature type="chain" id="PRO_5046804976" description="Sialate O-acetylesterase domain-containing protein" evidence="2">
    <location>
        <begin position="20"/>
        <end position="278"/>
    </location>
</feature>
<organism evidence="4 5">
    <name type="scientific">Emticicia oligotrophica (strain DSM 17448 / CIP 109782 / MTCC 6937 / GPTSA100-15)</name>
    <dbReference type="NCBI Taxonomy" id="929562"/>
    <lineage>
        <taxon>Bacteria</taxon>
        <taxon>Pseudomonadati</taxon>
        <taxon>Bacteroidota</taxon>
        <taxon>Cytophagia</taxon>
        <taxon>Cytophagales</taxon>
        <taxon>Leadbetterellaceae</taxon>
        <taxon>Emticicia</taxon>
    </lineage>
</organism>
<geneLocation type="plasmid" evidence="4 5">
    <name>pEMTOL02</name>
</geneLocation>
<dbReference type="InterPro" id="IPR036514">
    <property type="entry name" value="SGNH_hydro_sf"/>
</dbReference>
<feature type="signal peptide" evidence="2">
    <location>
        <begin position="1"/>
        <end position="19"/>
    </location>
</feature>
<dbReference type="PANTHER" id="PTHR31988">
    <property type="entry name" value="ESTERASE, PUTATIVE (DUF303)-RELATED"/>
    <property type="match status" value="1"/>
</dbReference>
<feature type="domain" description="Sialate O-acetylesterase" evidence="3">
    <location>
        <begin position="24"/>
        <end position="274"/>
    </location>
</feature>
<gene>
    <name evidence="4" type="ORF">Emtol_0144</name>
</gene>
<dbReference type="InterPro" id="IPR005181">
    <property type="entry name" value="SASA"/>
</dbReference>
<dbReference type="SUPFAM" id="SSF52266">
    <property type="entry name" value="SGNH hydrolase"/>
    <property type="match status" value="1"/>
</dbReference>
<dbReference type="InterPro" id="IPR052940">
    <property type="entry name" value="Carb_Esterase_6"/>
</dbReference>
<keyword evidence="1" id="KW-0378">Hydrolase</keyword>